<evidence type="ECO:0000313" key="3">
    <source>
        <dbReference type="Proteomes" id="UP001610563"/>
    </source>
</evidence>
<evidence type="ECO:0000313" key="2">
    <source>
        <dbReference type="EMBL" id="KAL2784113.1"/>
    </source>
</evidence>
<dbReference type="Proteomes" id="UP001610563">
    <property type="component" value="Unassembled WGS sequence"/>
</dbReference>
<dbReference type="InterPro" id="IPR056632">
    <property type="entry name" value="DUF7730"/>
</dbReference>
<sequence length="193" mass="22393">MCTGRPIIRNYWEGHDRAPDNYILRCLHMVDPHFYQPEPSHRGIGLLRVCRRIYSEAVHILYEQNTFSLNQQALNALPRTIIPSRIASIRTLRVYVSLTTPHDRAKWIHASRILKQLSGLRSLQVSFARIRHPTDGSPRIKLREGTALVEPLLDLRVPEFVVEVPQSALDDGLVVRDSSWSDTPFRVRLWQRE</sequence>
<dbReference type="EMBL" id="JBFTWV010000194">
    <property type="protein sequence ID" value="KAL2784113.1"/>
    <property type="molecule type" value="Genomic_DNA"/>
</dbReference>
<name>A0ABR4FLK8_9EURO</name>
<protein>
    <recommendedName>
        <fullName evidence="1">DUF7730 domain-containing protein</fullName>
    </recommendedName>
</protein>
<proteinExistence type="predicted"/>
<dbReference type="PANTHER" id="PTHR38790">
    <property type="entry name" value="2EXR DOMAIN-CONTAINING PROTEIN-RELATED"/>
    <property type="match status" value="1"/>
</dbReference>
<feature type="domain" description="DUF7730" evidence="1">
    <location>
        <begin position="25"/>
        <end position="178"/>
    </location>
</feature>
<evidence type="ECO:0000259" key="1">
    <source>
        <dbReference type="Pfam" id="PF24864"/>
    </source>
</evidence>
<gene>
    <name evidence="2" type="ORF">BJX66DRAFT_96312</name>
</gene>
<keyword evidence="3" id="KW-1185">Reference proteome</keyword>
<reference evidence="2 3" key="1">
    <citation type="submission" date="2024-07" db="EMBL/GenBank/DDBJ databases">
        <title>Section-level genome sequencing and comparative genomics of Aspergillus sections Usti and Cavernicolus.</title>
        <authorList>
            <consortium name="Lawrence Berkeley National Laboratory"/>
            <person name="Nybo J.L."/>
            <person name="Vesth T.C."/>
            <person name="Theobald S."/>
            <person name="Frisvad J.C."/>
            <person name="Larsen T.O."/>
            <person name="Kjaerboelling I."/>
            <person name="Rothschild-Mancinelli K."/>
            <person name="Lyhne E.K."/>
            <person name="Kogle M.E."/>
            <person name="Barry K."/>
            <person name="Clum A."/>
            <person name="Na H."/>
            <person name="Ledsgaard L."/>
            <person name="Lin J."/>
            <person name="Lipzen A."/>
            <person name="Kuo A."/>
            <person name="Riley R."/>
            <person name="Mondo S."/>
            <person name="Labutti K."/>
            <person name="Haridas S."/>
            <person name="Pangalinan J."/>
            <person name="Salamov A.A."/>
            <person name="Simmons B.A."/>
            <person name="Magnuson J.K."/>
            <person name="Chen J."/>
            <person name="Drula E."/>
            <person name="Henrissat B."/>
            <person name="Wiebenga A."/>
            <person name="Lubbers R.J."/>
            <person name="Gomes A.C."/>
            <person name="Makela M.R."/>
            <person name="Stajich J."/>
            <person name="Grigoriev I.V."/>
            <person name="Mortensen U.H."/>
            <person name="De Vries R.P."/>
            <person name="Baker S.E."/>
            <person name="Andersen M.R."/>
        </authorList>
    </citation>
    <scope>NUCLEOTIDE SEQUENCE [LARGE SCALE GENOMIC DNA]</scope>
    <source>
        <strain evidence="2 3">CBS 209.92</strain>
    </source>
</reference>
<comment type="caution">
    <text evidence="2">The sequence shown here is derived from an EMBL/GenBank/DDBJ whole genome shotgun (WGS) entry which is preliminary data.</text>
</comment>
<organism evidence="2 3">
    <name type="scientific">Aspergillus keveii</name>
    <dbReference type="NCBI Taxonomy" id="714993"/>
    <lineage>
        <taxon>Eukaryota</taxon>
        <taxon>Fungi</taxon>
        <taxon>Dikarya</taxon>
        <taxon>Ascomycota</taxon>
        <taxon>Pezizomycotina</taxon>
        <taxon>Eurotiomycetes</taxon>
        <taxon>Eurotiomycetidae</taxon>
        <taxon>Eurotiales</taxon>
        <taxon>Aspergillaceae</taxon>
        <taxon>Aspergillus</taxon>
        <taxon>Aspergillus subgen. Nidulantes</taxon>
    </lineage>
</organism>
<dbReference type="Pfam" id="PF24864">
    <property type="entry name" value="DUF7730"/>
    <property type="match status" value="1"/>
</dbReference>
<accession>A0ABR4FLK8</accession>